<evidence type="ECO:0000313" key="2">
    <source>
        <dbReference type="EMBL" id="KKK66674.1"/>
    </source>
</evidence>
<name>A0A0F8ZJT7_9ZZZZ</name>
<dbReference type="InterPro" id="IPR001343">
    <property type="entry name" value="Hemolysn_Ca-bd"/>
</dbReference>
<feature type="region of interest" description="Disordered" evidence="1">
    <location>
        <begin position="195"/>
        <end position="228"/>
    </location>
</feature>
<dbReference type="PROSITE" id="PS00330">
    <property type="entry name" value="HEMOLYSIN_CALCIUM"/>
    <property type="match status" value="1"/>
</dbReference>
<dbReference type="Gene3D" id="2.150.10.10">
    <property type="entry name" value="Serralysin-like metalloprotease, C-terminal"/>
    <property type="match status" value="1"/>
</dbReference>
<feature type="compositionally biased region" description="Low complexity" evidence="1">
    <location>
        <begin position="207"/>
        <end position="217"/>
    </location>
</feature>
<accession>A0A0F8ZJT7</accession>
<dbReference type="SUPFAM" id="SSF51120">
    <property type="entry name" value="beta-Roll"/>
    <property type="match status" value="1"/>
</dbReference>
<feature type="non-terminal residue" evidence="2">
    <location>
        <position position="1"/>
    </location>
</feature>
<dbReference type="Pfam" id="PF00353">
    <property type="entry name" value="HemolysinCabind"/>
    <property type="match status" value="1"/>
</dbReference>
<gene>
    <name evidence="2" type="ORF">LCGC14_2961700</name>
</gene>
<reference evidence="2" key="1">
    <citation type="journal article" date="2015" name="Nature">
        <title>Complex archaea that bridge the gap between prokaryotes and eukaryotes.</title>
        <authorList>
            <person name="Spang A."/>
            <person name="Saw J.H."/>
            <person name="Jorgensen S.L."/>
            <person name="Zaremba-Niedzwiedzka K."/>
            <person name="Martijn J."/>
            <person name="Lind A.E."/>
            <person name="van Eijk R."/>
            <person name="Schleper C."/>
            <person name="Guy L."/>
            <person name="Ettema T.J."/>
        </authorList>
    </citation>
    <scope>NUCLEOTIDE SEQUENCE</scope>
</reference>
<feature type="compositionally biased region" description="Basic residues" evidence="1">
    <location>
        <begin position="218"/>
        <end position="228"/>
    </location>
</feature>
<comment type="caution">
    <text evidence="2">The sequence shown here is derived from an EMBL/GenBank/DDBJ whole genome shotgun (WGS) entry which is preliminary data.</text>
</comment>
<proteinExistence type="predicted"/>
<sequence>IAMGGQVNDTLIGDLDANTFYGGAGIDTLDGKGGVDTLNGGSGDDAINSVDGGPDQVLCGAGASDSATVDPQDTVSECELIPGGVDPVNPDPVDPADPATVRINTLRPRMTRKGIVSVKLTCLSETTRCKGRLTLKTRGKIRVSSTRRKRKRRKLTLGRRSYSIPAGKRRTVRVKVRRQARRVIRRRKRLKVRATAVTDSGVEASSTTTTKRTITVKSPKRKRSRRRR</sequence>
<organism evidence="2">
    <name type="scientific">marine sediment metagenome</name>
    <dbReference type="NCBI Taxonomy" id="412755"/>
    <lineage>
        <taxon>unclassified sequences</taxon>
        <taxon>metagenomes</taxon>
        <taxon>ecological metagenomes</taxon>
    </lineage>
</organism>
<dbReference type="InterPro" id="IPR011049">
    <property type="entry name" value="Serralysin-like_metalloprot_C"/>
</dbReference>
<evidence type="ECO:0000256" key="1">
    <source>
        <dbReference type="SAM" id="MobiDB-lite"/>
    </source>
</evidence>
<dbReference type="GO" id="GO:0005509">
    <property type="term" value="F:calcium ion binding"/>
    <property type="evidence" value="ECO:0007669"/>
    <property type="project" value="InterPro"/>
</dbReference>
<protein>
    <recommendedName>
        <fullName evidence="3">Peptidase M10 serralysin C-terminal domain-containing protein</fullName>
    </recommendedName>
</protein>
<dbReference type="AlphaFoldDB" id="A0A0F8ZJT7"/>
<evidence type="ECO:0008006" key="3">
    <source>
        <dbReference type="Google" id="ProtNLM"/>
    </source>
</evidence>
<dbReference type="EMBL" id="LAZR01059970">
    <property type="protein sequence ID" value="KKK66674.1"/>
    <property type="molecule type" value="Genomic_DNA"/>
</dbReference>
<dbReference type="InterPro" id="IPR018511">
    <property type="entry name" value="Hemolysin-typ_Ca-bd_CS"/>
</dbReference>